<keyword evidence="3" id="KW-1185">Reference proteome</keyword>
<organism evidence="2 3">
    <name type="scientific">Massariosphaeria phaeospora</name>
    <dbReference type="NCBI Taxonomy" id="100035"/>
    <lineage>
        <taxon>Eukaryota</taxon>
        <taxon>Fungi</taxon>
        <taxon>Dikarya</taxon>
        <taxon>Ascomycota</taxon>
        <taxon>Pezizomycotina</taxon>
        <taxon>Dothideomycetes</taxon>
        <taxon>Pleosporomycetidae</taxon>
        <taxon>Pleosporales</taxon>
        <taxon>Pleosporales incertae sedis</taxon>
        <taxon>Massariosphaeria</taxon>
    </lineage>
</organism>
<feature type="compositionally biased region" description="Polar residues" evidence="1">
    <location>
        <begin position="18"/>
        <end position="28"/>
    </location>
</feature>
<name>A0A7C8M6U5_9PLEO</name>
<evidence type="ECO:0000313" key="2">
    <source>
        <dbReference type="EMBL" id="KAF2870276.1"/>
    </source>
</evidence>
<evidence type="ECO:0000256" key="1">
    <source>
        <dbReference type="SAM" id="MobiDB-lite"/>
    </source>
</evidence>
<reference evidence="2 3" key="1">
    <citation type="submission" date="2020-01" db="EMBL/GenBank/DDBJ databases">
        <authorList>
            <consortium name="DOE Joint Genome Institute"/>
            <person name="Haridas S."/>
            <person name="Albert R."/>
            <person name="Binder M."/>
            <person name="Bloem J."/>
            <person name="Labutti K."/>
            <person name="Salamov A."/>
            <person name="Andreopoulos B."/>
            <person name="Baker S.E."/>
            <person name="Barry K."/>
            <person name="Bills G."/>
            <person name="Bluhm B.H."/>
            <person name="Cannon C."/>
            <person name="Castanera R."/>
            <person name="Culley D.E."/>
            <person name="Daum C."/>
            <person name="Ezra D."/>
            <person name="Gonzalez J.B."/>
            <person name="Henrissat B."/>
            <person name="Kuo A."/>
            <person name="Liang C."/>
            <person name="Lipzen A."/>
            <person name="Lutzoni F."/>
            <person name="Magnuson J."/>
            <person name="Mondo S."/>
            <person name="Nolan M."/>
            <person name="Ohm R."/>
            <person name="Pangilinan J."/>
            <person name="Park H.-J.H."/>
            <person name="Ramirez L."/>
            <person name="Alfaro M."/>
            <person name="Sun H."/>
            <person name="Tritt A."/>
            <person name="Yoshinaga Y."/>
            <person name="Zwiers L.-H.L."/>
            <person name="Turgeon B.G."/>
            <person name="Goodwin S.B."/>
            <person name="Spatafora J.W."/>
            <person name="Crous P.W."/>
            <person name="Grigoriev I.V."/>
        </authorList>
    </citation>
    <scope>NUCLEOTIDE SEQUENCE [LARGE SCALE GENOMIC DNA]</scope>
    <source>
        <strain evidence="2 3">CBS 611.86</strain>
    </source>
</reference>
<accession>A0A7C8M6U5</accession>
<evidence type="ECO:0000313" key="3">
    <source>
        <dbReference type="Proteomes" id="UP000481861"/>
    </source>
</evidence>
<dbReference type="AlphaFoldDB" id="A0A7C8M6U5"/>
<feature type="region of interest" description="Disordered" evidence="1">
    <location>
        <begin position="1"/>
        <end position="47"/>
    </location>
</feature>
<sequence length="195" mass="21593">MPKPPRPQRPSEAEPALTVTSRTNTAGRSSCIHDPSRPCPVSRRATLPSAEERCSPAVHQRPGADPRGCWHAPRLLCVPDSQAQAAPHQWPCPRGSARRPSLTATVRHHATHAPSAPSYRRHGGVWVWELGCGFDRPRKSGRTPCLLHTRARPMPWRCSLHQPRPQPGIHLHAPECKSCETYNPTFPLPPCCLPD</sequence>
<dbReference type="Proteomes" id="UP000481861">
    <property type="component" value="Unassembled WGS sequence"/>
</dbReference>
<comment type="caution">
    <text evidence="2">The sequence shown here is derived from an EMBL/GenBank/DDBJ whole genome shotgun (WGS) entry which is preliminary data.</text>
</comment>
<dbReference type="EMBL" id="JAADJZ010000014">
    <property type="protein sequence ID" value="KAF2870276.1"/>
    <property type="molecule type" value="Genomic_DNA"/>
</dbReference>
<proteinExistence type="predicted"/>
<gene>
    <name evidence="2" type="ORF">BDV95DRAFT_77095</name>
</gene>
<protein>
    <submittedName>
        <fullName evidence="2">Uncharacterized protein</fullName>
    </submittedName>
</protein>